<evidence type="ECO:0000256" key="3">
    <source>
        <dbReference type="ARBA" id="ARBA00022617"/>
    </source>
</evidence>
<keyword evidence="7 8" id="KW-0503">Monooxygenase</keyword>
<reference evidence="9 10" key="1">
    <citation type="submission" date="2016-01" db="EMBL/GenBank/DDBJ databases">
        <authorList>
            <person name="McClelland M."/>
            <person name="Jain A."/>
            <person name="Saraogi P."/>
            <person name="Mendelson R."/>
            <person name="Westerman R."/>
            <person name="SanMiguel P."/>
            <person name="Csonka L."/>
        </authorList>
    </citation>
    <scope>NUCLEOTIDE SEQUENCE [LARGE SCALE GENOMIC DNA]</scope>
    <source>
        <strain evidence="9 10">NCPPB 2472</strain>
    </source>
</reference>
<dbReference type="FunFam" id="1.10.630.10:FF:000018">
    <property type="entry name" value="Cytochrome P450 monooxygenase"/>
    <property type="match status" value="1"/>
</dbReference>
<keyword evidence="5 8" id="KW-0560">Oxidoreductase</keyword>
<dbReference type="SUPFAM" id="SSF48264">
    <property type="entry name" value="Cytochrome P450"/>
    <property type="match status" value="1"/>
</dbReference>
<dbReference type="PANTHER" id="PTHR46696:SF1">
    <property type="entry name" value="CYTOCHROME P450 YJIB-RELATED"/>
    <property type="match status" value="1"/>
</dbReference>
<keyword evidence="10" id="KW-1185">Reference proteome</keyword>
<comment type="similarity">
    <text evidence="2 8">Belongs to the cytochrome P450 family.</text>
</comment>
<dbReference type="InterPro" id="IPR017972">
    <property type="entry name" value="Cyt_P450_CS"/>
</dbReference>
<keyword evidence="4 8" id="KW-0479">Metal-binding</keyword>
<dbReference type="RefSeq" id="WP_060783244.1">
    <property type="nucleotide sequence ID" value="NZ_CP014135.1"/>
</dbReference>
<keyword evidence="6 8" id="KW-0408">Iron</keyword>
<accession>A0A0X1T3W4</accession>
<dbReference type="GO" id="GO:0005506">
    <property type="term" value="F:iron ion binding"/>
    <property type="evidence" value="ECO:0007669"/>
    <property type="project" value="InterPro"/>
</dbReference>
<evidence type="ECO:0000313" key="9">
    <source>
        <dbReference type="EMBL" id="AMB86701.1"/>
    </source>
</evidence>
<evidence type="ECO:0000256" key="4">
    <source>
        <dbReference type="ARBA" id="ARBA00022723"/>
    </source>
</evidence>
<organism evidence="9 10">
    <name type="scientific">Pseudomonas agarici</name>
    <dbReference type="NCBI Taxonomy" id="46677"/>
    <lineage>
        <taxon>Bacteria</taxon>
        <taxon>Pseudomonadati</taxon>
        <taxon>Pseudomonadota</taxon>
        <taxon>Gammaproteobacteria</taxon>
        <taxon>Pseudomonadales</taxon>
        <taxon>Pseudomonadaceae</taxon>
        <taxon>Pseudomonas</taxon>
    </lineage>
</organism>
<dbReference type="GO" id="GO:0020037">
    <property type="term" value="F:heme binding"/>
    <property type="evidence" value="ECO:0007669"/>
    <property type="project" value="InterPro"/>
</dbReference>
<gene>
    <name evidence="9" type="ORF">AWM79_15880</name>
</gene>
<evidence type="ECO:0000256" key="7">
    <source>
        <dbReference type="ARBA" id="ARBA00023033"/>
    </source>
</evidence>
<sequence>MSDGAQSHLLAPGKLMNLPRFNPFSAEFRDTPYSVYRQLRELNPLHKVLGMWVVTRHADVMGVLRERSCNASIIPKLVDNQAAKFGRNNAPFQRLAYKSIVFTENPDHHRLRKLMNIAFSQSAIDQLQRSIEDLIQGLLRDAYRQGGMDIISGLAQPLPLRLMCEWIGLPTEMHSTIDAWTHAIRFLLEPGLMVKDDFEKVSTVLDDYMEYLLSVIAERKSNPRQDLISQLLDLQIDGDRLTHEELIFVCIMCFVAGNETTKSLIGNGINALLEHPEQYRLLQEQPQLIPCCVQEVLRFETPLQHTKRFTTKELVLDGHVIPAGDQILLCLGSANRDEGVFSAADRFDIERKTKGHLAFGYGMHGCLGGLLAERQMQAVLSRLLEGPGLIRRHDKPTWQSGSFIVRGLSSLDVQFV</sequence>
<proteinExistence type="inferred from homology"/>
<dbReference type="EMBL" id="CP014135">
    <property type="protein sequence ID" value="AMB86701.1"/>
    <property type="molecule type" value="Genomic_DNA"/>
</dbReference>
<dbReference type="GO" id="GO:0004497">
    <property type="term" value="F:monooxygenase activity"/>
    <property type="evidence" value="ECO:0007669"/>
    <property type="project" value="UniProtKB-KW"/>
</dbReference>
<evidence type="ECO:0000256" key="6">
    <source>
        <dbReference type="ARBA" id="ARBA00023004"/>
    </source>
</evidence>
<protein>
    <submittedName>
        <fullName evidence="9">Cytochrome</fullName>
    </submittedName>
</protein>
<dbReference type="Pfam" id="PF00067">
    <property type="entry name" value="p450"/>
    <property type="match status" value="1"/>
</dbReference>
<dbReference type="InterPro" id="IPR001128">
    <property type="entry name" value="Cyt_P450"/>
</dbReference>
<dbReference type="STRING" id="46677.AWM79_15880"/>
<dbReference type="PRINTS" id="PR00359">
    <property type="entry name" value="BP450"/>
</dbReference>
<dbReference type="PANTHER" id="PTHR46696">
    <property type="entry name" value="P450, PUTATIVE (EUROFUNG)-RELATED"/>
    <property type="match status" value="1"/>
</dbReference>
<dbReference type="InterPro" id="IPR002397">
    <property type="entry name" value="Cyt_P450_B"/>
</dbReference>
<keyword evidence="3 8" id="KW-0349">Heme</keyword>
<dbReference type="PROSITE" id="PS00086">
    <property type="entry name" value="CYTOCHROME_P450"/>
    <property type="match status" value="1"/>
</dbReference>
<dbReference type="CDD" id="cd20625">
    <property type="entry name" value="CYP164-like"/>
    <property type="match status" value="1"/>
</dbReference>
<dbReference type="AlphaFoldDB" id="A0A0X1T3W4"/>
<evidence type="ECO:0000256" key="8">
    <source>
        <dbReference type="RuleBase" id="RU000461"/>
    </source>
</evidence>
<evidence type="ECO:0000313" key="10">
    <source>
        <dbReference type="Proteomes" id="UP000063229"/>
    </source>
</evidence>
<dbReference type="GO" id="GO:0016705">
    <property type="term" value="F:oxidoreductase activity, acting on paired donors, with incorporation or reduction of molecular oxygen"/>
    <property type="evidence" value="ECO:0007669"/>
    <property type="project" value="InterPro"/>
</dbReference>
<dbReference type="InterPro" id="IPR036396">
    <property type="entry name" value="Cyt_P450_sf"/>
</dbReference>
<dbReference type="KEGG" id="pagb:AWM79_15880"/>
<name>A0A0X1T3W4_PSEAA</name>
<dbReference type="Gene3D" id="1.10.630.10">
    <property type="entry name" value="Cytochrome P450"/>
    <property type="match status" value="1"/>
</dbReference>
<comment type="cofactor">
    <cofactor evidence="1">
        <name>heme</name>
        <dbReference type="ChEBI" id="CHEBI:30413"/>
    </cofactor>
</comment>
<dbReference type="Proteomes" id="UP000063229">
    <property type="component" value="Chromosome"/>
</dbReference>
<evidence type="ECO:0000256" key="2">
    <source>
        <dbReference type="ARBA" id="ARBA00010617"/>
    </source>
</evidence>
<evidence type="ECO:0000256" key="1">
    <source>
        <dbReference type="ARBA" id="ARBA00001971"/>
    </source>
</evidence>
<evidence type="ECO:0000256" key="5">
    <source>
        <dbReference type="ARBA" id="ARBA00023002"/>
    </source>
</evidence>